<reference evidence="3" key="1">
    <citation type="journal article" date="2014" name="Genome Announc.">
        <title>Draft genome sequence of Colletotrichum sublineola, a destructive pathogen of cultivated sorghum.</title>
        <authorList>
            <person name="Baroncelli R."/>
            <person name="Sanz-Martin J.M."/>
            <person name="Rech G.E."/>
            <person name="Sukno S.A."/>
            <person name="Thon M.R."/>
        </authorList>
    </citation>
    <scope>NUCLEOTIDE SEQUENCE [LARGE SCALE GENOMIC DNA]</scope>
    <source>
        <strain evidence="3">TX430BB</strain>
    </source>
</reference>
<name>A0A066XJV4_COLSU</name>
<comment type="caution">
    <text evidence="2">The sequence shown here is derived from an EMBL/GenBank/DDBJ whole genome shotgun (WGS) entry which is preliminary data.</text>
</comment>
<sequence>MLMPNRSLPGWDEPESSSSCAESAVAPQSAPPSGLEPPTSIVPLLAFIANISSSLTVCHFEVSSPEVQQKVLRAFDWLLLPQKTLESLEVKRRAKQAEADLLAKAIRSCEEADQEAVNFLHSVLLSNDDERDSPPLGLDAN</sequence>
<dbReference type="EMBL" id="JMSE01000756">
    <property type="protein sequence ID" value="KDN67954.1"/>
    <property type="molecule type" value="Genomic_DNA"/>
</dbReference>
<evidence type="ECO:0000313" key="2">
    <source>
        <dbReference type="EMBL" id="KDN67954.1"/>
    </source>
</evidence>
<dbReference type="AlphaFoldDB" id="A0A066XJV4"/>
<dbReference type="HOGENOM" id="CLU_1767897_0_0_1"/>
<feature type="region of interest" description="Disordered" evidence="1">
    <location>
        <begin position="1"/>
        <end position="36"/>
    </location>
</feature>
<keyword evidence="3" id="KW-1185">Reference proteome</keyword>
<gene>
    <name evidence="2" type="ORF">CSUB01_05825</name>
</gene>
<accession>A0A066XJV4</accession>
<evidence type="ECO:0000313" key="3">
    <source>
        <dbReference type="Proteomes" id="UP000027238"/>
    </source>
</evidence>
<dbReference type="eggNOG" id="ENOG502T4J4">
    <property type="taxonomic scope" value="Eukaryota"/>
</dbReference>
<dbReference type="OrthoDB" id="4847182at2759"/>
<feature type="compositionally biased region" description="Low complexity" evidence="1">
    <location>
        <begin position="16"/>
        <end position="26"/>
    </location>
</feature>
<protein>
    <submittedName>
        <fullName evidence="2">Uncharacterized protein</fullName>
    </submittedName>
</protein>
<evidence type="ECO:0000256" key="1">
    <source>
        <dbReference type="SAM" id="MobiDB-lite"/>
    </source>
</evidence>
<dbReference type="Proteomes" id="UP000027238">
    <property type="component" value="Unassembled WGS sequence"/>
</dbReference>
<proteinExistence type="predicted"/>
<organism evidence="2 3">
    <name type="scientific">Colletotrichum sublineola</name>
    <name type="common">Sorghum anthracnose fungus</name>
    <dbReference type="NCBI Taxonomy" id="1173701"/>
    <lineage>
        <taxon>Eukaryota</taxon>
        <taxon>Fungi</taxon>
        <taxon>Dikarya</taxon>
        <taxon>Ascomycota</taxon>
        <taxon>Pezizomycotina</taxon>
        <taxon>Sordariomycetes</taxon>
        <taxon>Hypocreomycetidae</taxon>
        <taxon>Glomerellales</taxon>
        <taxon>Glomerellaceae</taxon>
        <taxon>Colletotrichum</taxon>
        <taxon>Colletotrichum graminicola species complex</taxon>
    </lineage>
</organism>